<dbReference type="Pfam" id="PF13966">
    <property type="entry name" value="zf-RVT"/>
    <property type="match status" value="1"/>
</dbReference>
<protein>
    <recommendedName>
        <fullName evidence="1">Reverse transcriptase zinc-binding domain-containing protein</fullName>
    </recommendedName>
</protein>
<dbReference type="FunCoup" id="A0A2K2DBB5">
    <property type="interactions" value="307"/>
</dbReference>
<evidence type="ECO:0000313" key="2">
    <source>
        <dbReference type="EMBL" id="PNT71558.1"/>
    </source>
</evidence>
<dbReference type="EnsemblPlants" id="PNT71558">
    <property type="protein sequence ID" value="PNT71558"/>
    <property type="gene ID" value="BRADI_2g31430v3"/>
</dbReference>
<dbReference type="InParanoid" id="A0A2K2DBB5"/>
<name>A0A2K2DBB5_BRADI</name>
<reference evidence="2" key="2">
    <citation type="submission" date="2017-06" db="EMBL/GenBank/DDBJ databases">
        <title>WGS assembly of Brachypodium distachyon.</title>
        <authorList>
            <consortium name="The International Brachypodium Initiative"/>
            <person name="Lucas S."/>
            <person name="Harmon-Smith M."/>
            <person name="Lail K."/>
            <person name="Tice H."/>
            <person name="Grimwood J."/>
            <person name="Bruce D."/>
            <person name="Barry K."/>
            <person name="Shu S."/>
            <person name="Lindquist E."/>
            <person name="Wang M."/>
            <person name="Pitluck S."/>
            <person name="Vogel J.P."/>
            <person name="Garvin D.F."/>
            <person name="Mockler T.C."/>
            <person name="Schmutz J."/>
            <person name="Rokhsar D."/>
            <person name="Bevan M.W."/>
        </authorList>
    </citation>
    <scope>NUCLEOTIDE SEQUENCE</scope>
    <source>
        <strain evidence="2">Bd21</strain>
    </source>
</reference>
<dbReference type="OrthoDB" id="694088at2759"/>
<dbReference type="EMBL" id="CM000881">
    <property type="protein sequence ID" value="PNT71558.1"/>
    <property type="molecule type" value="Genomic_DNA"/>
</dbReference>
<keyword evidence="4" id="KW-1185">Reference proteome</keyword>
<accession>A0A2K2DBB5</accession>
<dbReference type="Proteomes" id="UP000008810">
    <property type="component" value="Chromosome 2"/>
</dbReference>
<feature type="domain" description="Reverse transcriptase zinc-binding" evidence="1">
    <location>
        <begin position="2"/>
        <end position="39"/>
    </location>
</feature>
<dbReference type="AlphaFoldDB" id="A0A2K2DBB5"/>
<proteinExistence type="predicted"/>
<evidence type="ECO:0000313" key="3">
    <source>
        <dbReference type="EnsemblPlants" id="PNT71558"/>
    </source>
</evidence>
<reference evidence="3" key="3">
    <citation type="submission" date="2018-08" db="UniProtKB">
        <authorList>
            <consortium name="EnsemblPlants"/>
        </authorList>
    </citation>
    <scope>IDENTIFICATION</scope>
    <source>
        <strain evidence="3">cv. Bd21</strain>
    </source>
</reference>
<gene>
    <name evidence="2" type="ORF">BRADI_2g31430v3</name>
</gene>
<evidence type="ECO:0000259" key="1">
    <source>
        <dbReference type="Pfam" id="PF13966"/>
    </source>
</evidence>
<reference evidence="2 3" key="1">
    <citation type="journal article" date="2010" name="Nature">
        <title>Genome sequencing and analysis of the model grass Brachypodium distachyon.</title>
        <authorList>
            <consortium name="International Brachypodium Initiative"/>
        </authorList>
    </citation>
    <scope>NUCLEOTIDE SEQUENCE [LARGE SCALE GENOMIC DNA]</scope>
    <source>
        <strain evidence="2 3">Bd21</strain>
    </source>
</reference>
<evidence type="ECO:0000313" key="4">
    <source>
        <dbReference type="Proteomes" id="UP000008810"/>
    </source>
</evidence>
<dbReference type="Gramene" id="PNT71558">
    <property type="protein sequence ID" value="PNT71558"/>
    <property type="gene ID" value="BRADI_2g31430v3"/>
</dbReference>
<dbReference type="InterPro" id="IPR026960">
    <property type="entry name" value="RVT-Znf"/>
</dbReference>
<sequence>MLHQRNLHLPDYSCVLCNGVHLETRDHLFFHCQFSIACWRYICPTFTPQLNVHRNIMELKRHLDVPFHMEIIALVCWSIWRTRNDCIFNNLRPSLYQCRHIFKGELNLVFHRAKRKTYSNFKVWIDRFR</sequence>
<organism evidence="2">
    <name type="scientific">Brachypodium distachyon</name>
    <name type="common">Purple false brome</name>
    <name type="synonym">Trachynia distachya</name>
    <dbReference type="NCBI Taxonomy" id="15368"/>
    <lineage>
        <taxon>Eukaryota</taxon>
        <taxon>Viridiplantae</taxon>
        <taxon>Streptophyta</taxon>
        <taxon>Embryophyta</taxon>
        <taxon>Tracheophyta</taxon>
        <taxon>Spermatophyta</taxon>
        <taxon>Magnoliopsida</taxon>
        <taxon>Liliopsida</taxon>
        <taxon>Poales</taxon>
        <taxon>Poaceae</taxon>
        <taxon>BOP clade</taxon>
        <taxon>Pooideae</taxon>
        <taxon>Stipodae</taxon>
        <taxon>Brachypodieae</taxon>
        <taxon>Brachypodium</taxon>
    </lineage>
</organism>